<dbReference type="InterPro" id="IPR036291">
    <property type="entry name" value="NAD(P)-bd_dom_sf"/>
</dbReference>
<dbReference type="PANTHER" id="PTHR43249">
    <property type="entry name" value="UDP-N-ACETYL-2-AMINO-2-DEOXY-D-GLUCURONATE OXIDASE"/>
    <property type="match status" value="1"/>
</dbReference>
<dbReference type="Gene3D" id="3.40.50.720">
    <property type="entry name" value="NAD(P)-binding Rossmann-like Domain"/>
    <property type="match status" value="1"/>
</dbReference>
<reference evidence="3 4" key="1">
    <citation type="submission" date="2019-03" db="EMBL/GenBank/DDBJ databases">
        <title>Metabolic potential of uncultured bacteria and archaea associated with petroleum seepage in deep-sea sediments.</title>
        <authorList>
            <person name="Dong X."/>
            <person name="Hubert C."/>
        </authorList>
    </citation>
    <scope>NUCLEOTIDE SEQUENCE [LARGE SCALE GENOMIC DNA]</scope>
    <source>
        <strain evidence="3">E44_bin18</strain>
    </source>
</reference>
<proteinExistence type="predicted"/>
<comment type="caution">
    <text evidence="3">The sequence shown here is derived from an EMBL/GenBank/DDBJ whole genome shotgun (WGS) entry which is preliminary data.</text>
</comment>
<accession>A0A523UV12</accession>
<dbReference type="SUPFAM" id="SSF55347">
    <property type="entry name" value="Glyceraldehyde-3-phosphate dehydrogenase-like, C-terminal domain"/>
    <property type="match status" value="1"/>
</dbReference>
<dbReference type="SUPFAM" id="SSF51735">
    <property type="entry name" value="NAD(P)-binding Rossmann-fold domains"/>
    <property type="match status" value="1"/>
</dbReference>
<evidence type="ECO:0000313" key="4">
    <source>
        <dbReference type="Proteomes" id="UP000315525"/>
    </source>
</evidence>
<dbReference type="EMBL" id="SOJN01000054">
    <property type="protein sequence ID" value="TET46387.1"/>
    <property type="molecule type" value="Genomic_DNA"/>
</dbReference>
<dbReference type="AlphaFoldDB" id="A0A523UV12"/>
<dbReference type="Proteomes" id="UP000315525">
    <property type="component" value="Unassembled WGS sequence"/>
</dbReference>
<organism evidence="3 4">
    <name type="scientific">candidate division TA06 bacterium</name>
    <dbReference type="NCBI Taxonomy" id="2250710"/>
    <lineage>
        <taxon>Bacteria</taxon>
        <taxon>Bacteria division TA06</taxon>
    </lineage>
</organism>
<evidence type="ECO:0000313" key="3">
    <source>
        <dbReference type="EMBL" id="TET46387.1"/>
    </source>
</evidence>
<dbReference type="InterPro" id="IPR052515">
    <property type="entry name" value="Gfo/Idh/MocA_Oxidoreductase"/>
</dbReference>
<protein>
    <submittedName>
        <fullName evidence="3">Gfo/Idh/MocA family oxidoreductase</fullName>
    </submittedName>
</protein>
<dbReference type="InterPro" id="IPR004104">
    <property type="entry name" value="Gfo/Idh/MocA-like_OxRdtase_C"/>
</dbReference>
<feature type="domain" description="Gfo/Idh/MocA-like oxidoreductase C-terminal" evidence="2">
    <location>
        <begin position="137"/>
        <end position="336"/>
    </location>
</feature>
<sequence length="337" mass="37709">MVQKVRVGIIGAGTIAQVAHVPSFKKARNCELVALADPDERKLRHLGDRFGIPHLYADHEQLIRSDHLDAVVICAPTYLHAPMALEAFDYGKHVLCEKPLALDAASAQELVSAAAKADRLLMVGLNYRFRPDAQLLKSLIDENELGDIYYMKTGWLQRMTHAAVDSWKHKKKNAGGGVILNLAIHMIELVLWFAEKKKVVAVDSLVYKRSEEEEVEDSAFILLKFDEGSSATVEVSWTLIYEKDITYLNVFGTEGAGLLHPLRIHKLMLGNPVNVTPRLRSVGNPFKVSYDLQAAHFIDCIRKGERPFTPGEDGVLIAKITDAAYESSRKRREVRLD</sequence>
<name>A0A523UV12_UNCT6</name>
<feature type="domain" description="Gfo/Idh/MocA-like oxidoreductase N-terminal" evidence="1">
    <location>
        <begin position="5"/>
        <end position="124"/>
    </location>
</feature>
<dbReference type="Pfam" id="PF01408">
    <property type="entry name" value="GFO_IDH_MocA"/>
    <property type="match status" value="1"/>
</dbReference>
<dbReference type="InterPro" id="IPR000683">
    <property type="entry name" value="Gfo/Idh/MocA-like_OxRdtase_N"/>
</dbReference>
<dbReference type="GO" id="GO:0000166">
    <property type="term" value="F:nucleotide binding"/>
    <property type="evidence" value="ECO:0007669"/>
    <property type="project" value="InterPro"/>
</dbReference>
<evidence type="ECO:0000259" key="1">
    <source>
        <dbReference type="Pfam" id="PF01408"/>
    </source>
</evidence>
<dbReference type="Gene3D" id="3.30.360.10">
    <property type="entry name" value="Dihydrodipicolinate Reductase, domain 2"/>
    <property type="match status" value="1"/>
</dbReference>
<dbReference type="Pfam" id="PF02894">
    <property type="entry name" value="GFO_IDH_MocA_C"/>
    <property type="match status" value="1"/>
</dbReference>
<evidence type="ECO:0000259" key="2">
    <source>
        <dbReference type="Pfam" id="PF02894"/>
    </source>
</evidence>
<gene>
    <name evidence="3" type="ORF">E3J62_04320</name>
</gene>
<dbReference type="PANTHER" id="PTHR43249:SF1">
    <property type="entry name" value="D-GLUCOSIDE 3-DEHYDROGENASE"/>
    <property type="match status" value="1"/>
</dbReference>